<reference evidence="2" key="1">
    <citation type="journal article" date="2004" name="Invest. Ophthalmol. Vis. Sci.">
        <title>Proteomic and sequence analysis of chicken lens crystallins reveals alternate splicing and translational forms of beta B2 and beta A2 crystallins.</title>
        <authorList>
            <person name="Wilmarth P.A."/>
            <person name="Taube J.R."/>
            <person name="Riviere M.A."/>
            <person name="Duncan M.K."/>
            <person name="David L.L."/>
        </authorList>
    </citation>
    <scope>NUCLEOTIDE SEQUENCE</scope>
</reference>
<sequence>QHHLPETHQSGESTPTATTHPPDQGQPGAQNRA</sequence>
<feature type="non-terminal residue" evidence="2">
    <location>
        <position position="33"/>
    </location>
</feature>
<dbReference type="EMBL" id="AY539831">
    <property type="protein sequence ID" value="AAS55549.1"/>
    <property type="molecule type" value="Genomic_DNA"/>
</dbReference>
<protein>
    <submittedName>
        <fullName evidence="2">Beta B2 crystalin long isoform</fullName>
    </submittedName>
</protein>
<evidence type="ECO:0000256" key="1">
    <source>
        <dbReference type="SAM" id="MobiDB-lite"/>
    </source>
</evidence>
<dbReference type="AlphaFoldDB" id="Q6QIF3"/>
<feature type="region of interest" description="Disordered" evidence="1">
    <location>
        <begin position="1"/>
        <end position="33"/>
    </location>
</feature>
<feature type="compositionally biased region" description="Polar residues" evidence="1">
    <location>
        <begin position="7"/>
        <end position="33"/>
    </location>
</feature>
<proteinExistence type="predicted"/>
<name>Q6QIF3_CHICK</name>
<feature type="non-terminal residue" evidence="2">
    <location>
        <position position="1"/>
    </location>
</feature>
<organism evidence="2">
    <name type="scientific">Gallus gallus</name>
    <name type="common">Chicken</name>
    <dbReference type="NCBI Taxonomy" id="9031"/>
    <lineage>
        <taxon>Eukaryota</taxon>
        <taxon>Metazoa</taxon>
        <taxon>Chordata</taxon>
        <taxon>Craniata</taxon>
        <taxon>Vertebrata</taxon>
        <taxon>Euteleostomi</taxon>
        <taxon>Archelosauria</taxon>
        <taxon>Archosauria</taxon>
        <taxon>Dinosauria</taxon>
        <taxon>Saurischia</taxon>
        <taxon>Theropoda</taxon>
        <taxon>Coelurosauria</taxon>
        <taxon>Aves</taxon>
        <taxon>Neognathae</taxon>
        <taxon>Galloanserae</taxon>
        <taxon>Galliformes</taxon>
        <taxon>Phasianidae</taxon>
        <taxon>Phasianinae</taxon>
        <taxon>Gallus</taxon>
    </lineage>
</organism>
<evidence type="ECO:0000313" key="2">
    <source>
        <dbReference type="EMBL" id="AAS55549.1"/>
    </source>
</evidence>
<accession>Q6QIF3</accession>